<evidence type="ECO:0000259" key="9">
    <source>
        <dbReference type="PROSITE" id="PS51643"/>
    </source>
</evidence>
<dbReference type="Gene3D" id="3.40.50.300">
    <property type="entry name" value="P-loop containing nucleotide triphosphate hydrolases"/>
    <property type="match status" value="2"/>
</dbReference>
<keyword evidence="6" id="KW-0347">Helicase</keyword>
<dbReference type="GO" id="GO:0004386">
    <property type="term" value="F:helicase activity"/>
    <property type="evidence" value="ECO:0007669"/>
    <property type="project" value="UniProtKB-KW"/>
</dbReference>
<keyword evidence="8" id="KW-0051">Antiviral defense</keyword>
<evidence type="ECO:0000256" key="5">
    <source>
        <dbReference type="ARBA" id="ARBA00022801"/>
    </source>
</evidence>
<dbReference type="GO" id="GO:0016787">
    <property type="term" value="F:hydrolase activity"/>
    <property type="evidence" value="ECO:0007669"/>
    <property type="project" value="UniProtKB-KW"/>
</dbReference>
<dbReference type="InterPro" id="IPR006483">
    <property type="entry name" value="CRISPR-assoc_Cas3_HD"/>
</dbReference>
<dbReference type="SUPFAM" id="SSF52540">
    <property type="entry name" value="P-loop containing nucleoside triphosphate hydrolases"/>
    <property type="match status" value="1"/>
</dbReference>
<evidence type="ECO:0000256" key="8">
    <source>
        <dbReference type="ARBA" id="ARBA00023118"/>
    </source>
</evidence>
<dbReference type="InterPro" id="IPR054712">
    <property type="entry name" value="Cas3-like_dom"/>
</dbReference>
<dbReference type="Gene3D" id="1.10.3210.30">
    <property type="match status" value="1"/>
</dbReference>
<comment type="similarity">
    <text evidence="2">In the central section; belongs to the CRISPR-associated helicase Cas3 family.</text>
</comment>
<evidence type="ECO:0000256" key="1">
    <source>
        <dbReference type="ARBA" id="ARBA00006847"/>
    </source>
</evidence>
<feature type="domain" description="HD Cas3-type" evidence="9">
    <location>
        <begin position="11"/>
        <end position="231"/>
    </location>
</feature>
<dbReference type="InterPro" id="IPR027417">
    <property type="entry name" value="P-loop_NTPase"/>
</dbReference>
<dbReference type="AlphaFoldDB" id="A0A830E175"/>
<evidence type="ECO:0000313" key="10">
    <source>
        <dbReference type="EMBL" id="GGC67272.1"/>
    </source>
</evidence>
<keyword evidence="10" id="KW-0255">Endonuclease</keyword>
<sequence length="881" mass="96550">MTGRYSHPPNDVHDGVPLVDHLGDVAERVGYVVPADAKAPAGEPLRAVVETLAYVHDFGKATTYFQDYLLRSKEPRYEQYRYHAPLGSFAAYYALSVQNFEPETCLAGFVAVAKHHGRLPDVAAYVFSRANRRENVSRGNQNSAELQQAAIAKQIQDIDEQAPELAREVFQNATDGKGSWSAFRGSFAELLTEVRESTGSSATAINRETLSERCYGLVLECWGSLVLADKTSAAAAASGADASAATYDAEKPTFERLDEYIGSIERTADSDRHGSRSERLNFLRAEARASVLSNVESFADTDGGVATITLPTGMGKTLTGLSAALSVRDRLGGKRVVYALPFTSIIDQVVAEVEEIYQVDTTGRLLTAHHHLSEATIVDERDENADEADANDDVAGMLAESWRAGMTVTTFVQLLESLAGPANRQSMKLPALRDSVVVLDEPQSLPLDWWKLVPRLVRMLTEQYGATVIAMTATQPQLFDDATELVSTPETYFEATERVQYVLDDSATRYIESREEPKSYPEAASAIVDGTAGGSGTVADETSADGSVLAVCNTIDSAQALTTHVTDALSDAISVGSVYADVLESADRNSTDTEAEVVADRVADAEGRPVLHLSTRLRPVDRLRLIETAKLLTERGRSLVVVSTQLVEAGVDISFDRVYRDLAPIDSIVQAAGRCNRSFERDRGHVVVWWLEAPDEQAKTPSEAVYNRGLALLPVATETLDDIGGAEGTIPEATVSKTAVEEYYRRLHDEKNVGKDAYVEYVNDARADELAELSLIEQRRSVEVVVCRTTEERKRVEAVRAAWQNYEFETVRRLVDSLKEASVSVPIYRSDSQEAQALSGLARLHEDTETRWVDTRDARHHSYFDSTTGLVTESSVDNRIL</sequence>
<dbReference type="InterPro" id="IPR011545">
    <property type="entry name" value="DEAD/DEAH_box_helicase_dom"/>
</dbReference>
<dbReference type="InterPro" id="IPR038257">
    <property type="entry name" value="CRISPR-assoc_Cas3_HD_sf"/>
</dbReference>
<keyword evidence="3" id="KW-0479">Metal-binding</keyword>
<reference evidence="10" key="2">
    <citation type="submission" date="2020-09" db="EMBL/GenBank/DDBJ databases">
        <authorList>
            <person name="Sun Q."/>
            <person name="Sedlacek I."/>
        </authorList>
    </citation>
    <scope>NUCLEOTIDE SEQUENCE</scope>
    <source>
        <strain evidence="10">CCM 7217</strain>
    </source>
</reference>
<dbReference type="RefSeq" id="WP_188424438.1">
    <property type="nucleotide sequence ID" value="NZ_BMCI01000006.1"/>
</dbReference>
<keyword evidence="7" id="KW-0067">ATP-binding</keyword>
<dbReference type="Pfam" id="PF22590">
    <property type="entry name" value="Cas3-like_C_2"/>
    <property type="match status" value="1"/>
</dbReference>
<evidence type="ECO:0000256" key="6">
    <source>
        <dbReference type="ARBA" id="ARBA00022806"/>
    </source>
</evidence>
<evidence type="ECO:0000256" key="4">
    <source>
        <dbReference type="ARBA" id="ARBA00022741"/>
    </source>
</evidence>
<evidence type="ECO:0000313" key="11">
    <source>
        <dbReference type="Proteomes" id="UP000646833"/>
    </source>
</evidence>
<dbReference type="CDD" id="cd09641">
    <property type="entry name" value="Cas3''_I"/>
    <property type="match status" value="1"/>
</dbReference>
<comment type="caution">
    <text evidence="10">The sequence shown here is derived from an EMBL/GenBank/DDBJ whole genome shotgun (WGS) entry which is preliminary data.</text>
</comment>
<dbReference type="GO" id="GO:0004519">
    <property type="term" value="F:endonuclease activity"/>
    <property type="evidence" value="ECO:0007669"/>
    <property type="project" value="UniProtKB-KW"/>
</dbReference>
<name>A0A830E175_9EURY</name>
<dbReference type="GO" id="GO:0003676">
    <property type="term" value="F:nucleic acid binding"/>
    <property type="evidence" value="ECO:0007669"/>
    <property type="project" value="InterPro"/>
</dbReference>
<keyword evidence="10" id="KW-0540">Nuclease</keyword>
<reference evidence="10" key="1">
    <citation type="journal article" date="2014" name="Int. J. Syst. Evol. Microbiol.">
        <title>Complete genome sequence of Corynebacterium casei LMG S-19264T (=DSM 44701T), isolated from a smear-ripened cheese.</title>
        <authorList>
            <consortium name="US DOE Joint Genome Institute (JGI-PGF)"/>
            <person name="Walter F."/>
            <person name="Albersmeier A."/>
            <person name="Kalinowski J."/>
            <person name="Ruckert C."/>
        </authorList>
    </citation>
    <scope>NUCLEOTIDE SEQUENCE</scope>
    <source>
        <strain evidence="10">CCM 7217</strain>
    </source>
</reference>
<dbReference type="Pfam" id="PF18019">
    <property type="entry name" value="Cas3_HD"/>
    <property type="match status" value="1"/>
</dbReference>
<evidence type="ECO:0000256" key="7">
    <source>
        <dbReference type="ARBA" id="ARBA00022840"/>
    </source>
</evidence>
<dbReference type="CDD" id="cd17930">
    <property type="entry name" value="DEXHc_cas3"/>
    <property type="match status" value="1"/>
</dbReference>
<dbReference type="Proteomes" id="UP000646833">
    <property type="component" value="Unassembled WGS sequence"/>
</dbReference>
<proteinExistence type="inferred from homology"/>
<dbReference type="GO" id="GO:0051607">
    <property type="term" value="P:defense response to virus"/>
    <property type="evidence" value="ECO:0007669"/>
    <property type="project" value="UniProtKB-KW"/>
</dbReference>
<keyword evidence="5" id="KW-0378">Hydrolase</keyword>
<accession>A0A830E175</accession>
<evidence type="ECO:0000256" key="2">
    <source>
        <dbReference type="ARBA" id="ARBA00009046"/>
    </source>
</evidence>
<dbReference type="PROSITE" id="PS51643">
    <property type="entry name" value="HD_CAS3"/>
    <property type="match status" value="1"/>
</dbReference>
<dbReference type="EMBL" id="BMCI01000006">
    <property type="protein sequence ID" value="GGC67272.1"/>
    <property type="molecule type" value="Genomic_DNA"/>
</dbReference>
<dbReference type="NCBIfam" id="TIGR01596">
    <property type="entry name" value="cas3_HD"/>
    <property type="match status" value="1"/>
</dbReference>
<evidence type="ECO:0000256" key="3">
    <source>
        <dbReference type="ARBA" id="ARBA00022723"/>
    </source>
</evidence>
<organism evidence="10 11">
    <name type="scientific">Haloferax sulfurifontis</name>
    <dbReference type="NCBI Taxonomy" id="255616"/>
    <lineage>
        <taxon>Archaea</taxon>
        <taxon>Methanobacteriati</taxon>
        <taxon>Methanobacteriota</taxon>
        <taxon>Stenosarchaea group</taxon>
        <taxon>Halobacteria</taxon>
        <taxon>Halobacteriales</taxon>
        <taxon>Haloferacaceae</taxon>
        <taxon>Haloferax</taxon>
    </lineage>
</organism>
<comment type="similarity">
    <text evidence="1">In the N-terminal section; belongs to the CRISPR-associated nuclease Cas3-HD family.</text>
</comment>
<dbReference type="GO" id="GO:0005524">
    <property type="term" value="F:ATP binding"/>
    <property type="evidence" value="ECO:0007669"/>
    <property type="project" value="UniProtKB-KW"/>
</dbReference>
<dbReference type="GO" id="GO:0046872">
    <property type="term" value="F:metal ion binding"/>
    <property type="evidence" value="ECO:0007669"/>
    <property type="project" value="UniProtKB-KW"/>
</dbReference>
<dbReference type="Pfam" id="PF00270">
    <property type="entry name" value="DEAD"/>
    <property type="match status" value="1"/>
</dbReference>
<protein>
    <submittedName>
        <fullName evidence="10">CRISPR-associated helicase/endonuclease Cas3</fullName>
    </submittedName>
</protein>
<keyword evidence="4" id="KW-0547">Nucleotide-binding</keyword>
<gene>
    <name evidence="10" type="ORF">GCM10007209_31730</name>
</gene>